<evidence type="ECO:0000313" key="9">
    <source>
        <dbReference type="EMBL" id="SFS20976.1"/>
    </source>
</evidence>
<dbReference type="PANTHER" id="PTHR43772:SF2">
    <property type="entry name" value="PUTATIVE (AFU_ORTHOLOGUE AFUA_2G04480)-RELATED"/>
    <property type="match status" value="1"/>
</dbReference>
<dbReference type="Gene3D" id="2.115.10.20">
    <property type="entry name" value="Glycosyl hydrolase domain, family 43"/>
    <property type="match status" value="1"/>
</dbReference>
<dbReference type="PANTHER" id="PTHR43772">
    <property type="entry name" value="ENDO-1,4-BETA-XYLANASE"/>
    <property type="match status" value="1"/>
</dbReference>
<keyword evidence="8" id="KW-0732">Signal</keyword>
<dbReference type="Proteomes" id="UP000199024">
    <property type="component" value="Unassembled WGS sequence"/>
</dbReference>
<sequence>MRVFRTVVVFSALLLCPLAGWSQSSANLARLGFYADPEVHFFAGQYWIYPTSSSPESQEQKAFNPLQQKLRAGHVIHPVYLLHTSLDAFSSPDLVHWTRHPAVLDVKNVPWAAYAFWAPTVIEQHGKYYLFFAANDIQKQDTFPGGIGVAVSDSPAGPFIDALGKPLIGEFHNGAQPIDPAVYRDDDGTIYFYYGGQGHCNVARLSADLRSVIPMQDGSLYKEITPDHYVEGPFMIKRRGVYYFMWSEGSWENSTYGVAYARSNSPTGPFIREGKILQTDPAIANGPGHHSVLQIPGTDIWYIVYHRHPLGTTGANERVMAIDRMTFAPDGSIEPVKMTEDGPGARVP</sequence>
<dbReference type="CDD" id="cd18827">
    <property type="entry name" value="GH43_XlnD-like"/>
    <property type="match status" value="1"/>
</dbReference>
<organism evidence="9 10">
    <name type="scientific">Granulicella pectinivorans</name>
    <dbReference type="NCBI Taxonomy" id="474950"/>
    <lineage>
        <taxon>Bacteria</taxon>
        <taxon>Pseudomonadati</taxon>
        <taxon>Acidobacteriota</taxon>
        <taxon>Terriglobia</taxon>
        <taxon>Terriglobales</taxon>
        <taxon>Acidobacteriaceae</taxon>
        <taxon>Granulicella</taxon>
    </lineage>
</organism>
<dbReference type="Pfam" id="PF04616">
    <property type="entry name" value="Glyco_hydro_43"/>
    <property type="match status" value="1"/>
</dbReference>
<evidence type="ECO:0000256" key="2">
    <source>
        <dbReference type="ARBA" id="ARBA00022651"/>
    </source>
</evidence>
<evidence type="ECO:0000313" key="10">
    <source>
        <dbReference type="Proteomes" id="UP000199024"/>
    </source>
</evidence>
<dbReference type="InterPro" id="IPR023296">
    <property type="entry name" value="Glyco_hydro_beta-prop_sf"/>
</dbReference>
<evidence type="ECO:0000256" key="8">
    <source>
        <dbReference type="SAM" id="SignalP"/>
    </source>
</evidence>
<keyword evidence="2" id="KW-0624">Polysaccharide degradation</keyword>
<evidence type="ECO:0000256" key="1">
    <source>
        <dbReference type="ARBA" id="ARBA00009865"/>
    </source>
</evidence>
<dbReference type="SUPFAM" id="SSF75005">
    <property type="entry name" value="Arabinanase/levansucrase/invertase"/>
    <property type="match status" value="1"/>
</dbReference>
<dbReference type="AlphaFoldDB" id="A0A1I6MZ59"/>
<feature type="site" description="Important for catalytic activity, responsible for pKa modulation of the active site Glu and correct orientation of both the proton donor and substrate" evidence="6">
    <location>
        <position position="179"/>
    </location>
</feature>
<keyword evidence="2" id="KW-0858">Xylan degradation</keyword>
<evidence type="ECO:0000256" key="7">
    <source>
        <dbReference type="RuleBase" id="RU361187"/>
    </source>
</evidence>
<feature type="signal peptide" evidence="8">
    <location>
        <begin position="1"/>
        <end position="26"/>
    </location>
</feature>
<comment type="similarity">
    <text evidence="1 7">Belongs to the glycosyl hydrolase 43 family.</text>
</comment>
<dbReference type="InterPro" id="IPR006710">
    <property type="entry name" value="Glyco_hydro_43"/>
</dbReference>
<dbReference type="GO" id="GO:0004553">
    <property type="term" value="F:hydrolase activity, hydrolyzing O-glycosyl compounds"/>
    <property type="evidence" value="ECO:0007669"/>
    <property type="project" value="InterPro"/>
</dbReference>
<evidence type="ECO:0000256" key="5">
    <source>
        <dbReference type="ARBA" id="ARBA00023295"/>
    </source>
</evidence>
<dbReference type="OrthoDB" id="9801455at2"/>
<dbReference type="GO" id="GO:0045493">
    <property type="term" value="P:xylan catabolic process"/>
    <property type="evidence" value="ECO:0007669"/>
    <property type="project" value="UniProtKB-KW"/>
</dbReference>
<evidence type="ECO:0000256" key="4">
    <source>
        <dbReference type="ARBA" id="ARBA00023277"/>
    </source>
</evidence>
<keyword evidence="3 7" id="KW-0378">Hydrolase</keyword>
<reference evidence="9 10" key="1">
    <citation type="submission" date="2016-10" db="EMBL/GenBank/DDBJ databases">
        <authorList>
            <person name="de Groot N.N."/>
        </authorList>
    </citation>
    <scope>NUCLEOTIDE SEQUENCE [LARGE SCALE GENOMIC DNA]</scope>
    <source>
        <strain evidence="9 10">DSM 21001</strain>
    </source>
</reference>
<name>A0A1I6MZ59_9BACT</name>
<evidence type="ECO:0000256" key="3">
    <source>
        <dbReference type="ARBA" id="ARBA00022801"/>
    </source>
</evidence>
<keyword evidence="5 7" id="KW-0326">Glycosidase</keyword>
<accession>A0A1I6MZ59</accession>
<dbReference type="RefSeq" id="WP_089843956.1">
    <property type="nucleotide sequence ID" value="NZ_FOZL01000002.1"/>
</dbReference>
<proteinExistence type="inferred from homology"/>
<dbReference type="EMBL" id="FOZL01000002">
    <property type="protein sequence ID" value="SFS20976.1"/>
    <property type="molecule type" value="Genomic_DNA"/>
</dbReference>
<keyword evidence="4" id="KW-0119">Carbohydrate metabolism</keyword>
<dbReference type="STRING" id="474950.SAMN05421771_3984"/>
<dbReference type="InterPro" id="IPR052176">
    <property type="entry name" value="Glycosyl_Hydrlase_43_Enz"/>
</dbReference>
<feature type="chain" id="PRO_5011722842" evidence="8">
    <location>
        <begin position="27"/>
        <end position="348"/>
    </location>
</feature>
<keyword evidence="10" id="KW-1185">Reference proteome</keyword>
<protein>
    <submittedName>
        <fullName evidence="9">Glycosyl hydrolases family 43</fullName>
    </submittedName>
</protein>
<gene>
    <name evidence="9" type="ORF">SAMN05421771_3984</name>
</gene>
<evidence type="ECO:0000256" key="6">
    <source>
        <dbReference type="PIRSR" id="PIRSR606710-2"/>
    </source>
</evidence>